<dbReference type="EMBL" id="LAYJ01000131">
    <property type="protein sequence ID" value="KKI49702.1"/>
    <property type="molecule type" value="Genomic_DNA"/>
</dbReference>
<accession>A0A0M2NH02</accession>
<keyword evidence="3" id="KW-1185">Reference proteome</keyword>
<dbReference type="STRING" id="270498.CHK_2924"/>
<evidence type="ECO:0000256" key="1">
    <source>
        <dbReference type="SAM" id="Phobius"/>
    </source>
</evidence>
<evidence type="ECO:0000313" key="3">
    <source>
        <dbReference type="Proteomes" id="UP000034076"/>
    </source>
</evidence>
<feature type="transmembrane region" description="Helical" evidence="1">
    <location>
        <begin position="14"/>
        <end position="33"/>
    </location>
</feature>
<gene>
    <name evidence="2" type="ORF">CHK_2924</name>
</gene>
<keyword evidence="1" id="KW-1133">Transmembrane helix</keyword>
<protein>
    <submittedName>
        <fullName evidence="2">Uncharacterized protein</fullName>
    </submittedName>
</protein>
<name>A0A0M2NH02_9FIRM</name>
<keyword evidence="1" id="KW-0472">Membrane</keyword>
<proteinExistence type="predicted"/>
<reference evidence="2 3" key="1">
    <citation type="submission" date="2015-04" db="EMBL/GenBank/DDBJ databases">
        <title>Draft genome sequence of bacteremic isolate Catabacter hongkongensis type strain HKU16T.</title>
        <authorList>
            <person name="Lau S.K."/>
            <person name="Teng J.L."/>
            <person name="Huang Y."/>
            <person name="Curreem S.O."/>
            <person name="Tsui S.K."/>
            <person name="Woo P.C."/>
        </authorList>
    </citation>
    <scope>NUCLEOTIDE SEQUENCE [LARGE SCALE GENOMIC DNA]</scope>
    <source>
        <strain evidence="2 3">HKU16</strain>
    </source>
</reference>
<keyword evidence="1" id="KW-0812">Transmembrane</keyword>
<sequence length="42" mass="5180">MNFPDETTDRFLKAYIYAVHTFFAVCNFFIDLYKPLCYNKYR</sequence>
<dbReference type="Proteomes" id="UP000034076">
    <property type="component" value="Unassembled WGS sequence"/>
</dbReference>
<organism evidence="2 3">
    <name type="scientific">Christensenella hongkongensis</name>
    <dbReference type="NCBI Taxonomy" id="270498"/>
    <lineage>
        <taxon>Bacteria</taxon>
        <taxon>Bacillati</taxon>
        <taxon>Bacillota</taxon>
        <taxon>Clostridia</taxon>
        <taxon>Christensenellales</taxon>
        <taxon>Christensenellaceae</taxon>
        <taxon>Christensenella</taxon>
    </lineage>
</organism>
<evidence type="ECO:0000313" key="2">
    <source>
        <dbReference type="EMBL" id="KKI49702.1"/>
    </source>
</evidence>
<dbReference type="AlphaFoldDB" id="A0A0M2NH02"/>
<comment type="caution">
    <text evidence="2">The sequence shown here is derived from an EMBL/GenBank/DDBJ whole genome shotgun (WGS) entry which is preliminary data.</text>
</comment>